<evidence type="ECO:0000313" key="2">
    <source>
        <dbReference type="Proteomes" id="UP000811609"/>
    </source>
</evidence>
<dbReference type="AlphaFoldDB" id="A0A8T1P7G7"/>
<dbReference type="EMBL" id="CM031819">
    <property type="protein sequence ID" value="KAG6637694.1"/>
    <property type="molecule type" value="Genomic_DNA"/>
</dbReference>
<keyword evidence="2" id="KW-1185">Reference proteome</keyword>
<dbReference type="PANTHER" id="PTHR33710:SF64">
    <property type="entry name" value="ENDONUCLEASE_EXONUCLEASE_PHOSPHATASE DOMAIN-CONTAINING PROTEIN"/>
    <property type="match status" value="1"/>
</dbReference>
<accession>A0A8T1P7G7</accession>
<dbReference type="Proteomes" id="UP000811609">
    <property type="component" value="Chromosome 11"/>
</dbReference>
<protein>
    <submittedName>
        <fullName evidence="1">Uncharacterized protein</fullName>
    </submittedName>
</protein>
<organism evidence="1 2">
    <name type="scientific">Carya illinoinensis</name>
    <name type="common">Pecan</name>
    <dbReference type="NCBI Taxonomy" id="32201"/>
    <lineage>
        <taxon>Eukaryota</taxon>
        <taxon>Viridiplantae</taxon>
        <taxon>Streptophyta</taxon>
        <taxon>Embryophyta</taxon>
        <taxon>Tracheophyta</taxon>
        <taxon>Spermatophyta</taxon>
        <taxon>Magnoliopsida</taxon>
        <taxon>eudicotyledons</taxon>
        <taxon>Gunneridae</taxon>
        <taxon>Pentapetalae</taxon>
        <taxon>rosids</taxon>
        <taxon>fabids</taxon>
        <taxon>Fagales</taxon>
        <taxon>Juglandaceae</taxon>
        <taxon>Carya</taxon>
    </lineage>
</organism>
<reference evidence="1" key="1">
    <citation type="submission" date="2020-12" db="EMBL/GenBank/DDBJ databases">
        <title>WGS assembly of Carya illinoinensis cv. Pawnee.</title>
        <authorList>
            <person name="Platts A."/>
            <person name="Shu S."/>
            <person name="Wright S."/>
            <person name="Barry K."/>
            <person name="Edger P."/>
            <person name="Pires J.C."/>
            <person name="Schmutz J."/>
        </authorList>
    </citation>
    <scope>NUCLEOTIDE SEQUENCE</scope>
    <source>
        <tissue evidence="1">Leaf</tissue>
    </source>
</reference>
<sequence>MGEFSDFISELGLMAIPLLGGGYTWSSNHAWSRIDRFLISPSWEIQYPDFCQKRLTRLCSDHFPILLDCGGIPEGKRPFKFENMWLKSEGFVELVRRWWNSYQMQGTPSKVLAGKLKALKRELKTWNEQVFGNVEAKKKSLFQELQSLEGVEDEEG</sequence>
<dbReference type="PANTHER" id="PTHR33710">
    <property type="entry name" value="BNAC02G09200D PROTEIN"/>
    <property type="match status" value="1"/>
</dbReference>
<evidence type="ECO:0000313" key="1">
    <source>
        <dbReference type="EMBL" id="KAG6637694.1"/>
    </source>
</evidence>
<proteinExistence type="predicted"/>
<gene>
    <name evidence="1" type="ORF">CIPAW_11G196100</name>
</gene>
<comment type="caution">
    <text evidence="1">The sequence shown here is derived from an EMBL/GenBank/DDBJ whole genome shotgun (WGS) entry which is preliminary data.</text>
</comment>
<name>A0A8T1P7G7_CARIL</name>